<evidence type="ECO:0000259" key="4">
    <source>
        <dbReference type="Pfam" id="PF13193"/>
    </source>
</evidence>
<organism evidence="5 6">
    <name type="scientific">Entomortierella chlamydospora</name>
    <dbReference type="NCBI Taxonomy" id="101097"/>
    <lineage>
        <taxon>Eukaryota</taxon>
        <taxon>Fungi</taxon>
        <taxon>Fungi incertae sedis</taxon>
        <taxon>Mucoromycota</taxon>
        <taxon>Mortierellomycotina</taxon>
        <taxon>Mortierellomycetes</taxon>
        <taxon>Mortierellales</taxon>
        <taxon>Mortierellaceae</taxon>
        <taxon>Entomortierella</taxon>
    </lineage>
</organism>
<dbReference type="SUPFAM" id="SSF56801">
    <property type="entry name" value="Acetyl-CoA synthetase-like"/>
    <property type="match status" value="1"/>
</dbReference>
<dbReference type="GO" id="GO:0043041">
    <property type="term" value="P:amino acid activation for nonribosomal peptide biosynthetic process"/>
    <property type="evidence" value="ECO:0007669"/>
    <property type="project" value="TreeGrafter"/>
</dbReference>
<comment type="caution">
    <text evidence="5">The sequence shown here is derived from an EMBL/GenBank/DDBJ whole genome shotgun (WGS) entry which is preliminary data.</text>
</comment>
<dbReference type="Pfam" id="PF13193">
    <property type="entry name" value="AMP-binding_C"/>
    <property type="match status" value="1"/>
</dbReference>
<dbReference type="PANTHER" id="PTHR45527">
    <property type="entry name" value="NONRIBOSOMAL PEPTIDE SYNTHETASE"/>
    <property type="match status" value="1"/>
</dbReference>
<proteinExistence type="predicted"/>
<keyword evidence="2" id="KW-0597">Phosphoprotein</keyword>
<dbReference type="InterPro" id="IPR025110">
    <property type="entry name" value="AMP-bd_C"/>
</dbReference>
<dbReference type="FunFam" id="2.30.38.10:FF:000001">
    <property type="entry name" value="Non-ribosomal peptide synthetase PvdI"/>
    <property type="match status" value="1"/>
</dbReference>
<dbReference type="Gene3D" id="3.40.50.12780">
    <property type="entry name" value="N-terminal domain of ligase-like"/>
    <property type="match status" value="1"/>
</dbReference>
<evidence type="ECO:0000256" key="2">
    <source>
        <dbReference type="ARBA" id="ARBA00022553"/>
    </source>
</evidence>
<dbReference type="Proteomes" id="UP000703661">
    <property type="component" value="Unassembled WGS sequence"/>
</dbReference>
<feature type="domain" description="AMP-dependent synthetase/ligase" evidence="3">
    <location>
        <begin position="1"/>
        <end position="188"/>
    </location>
</feature>
<evidence type="ECO:0000313" key="5">
    <source>
        <dbReference type="EMBL" id="KAF9993136.1"/>
    </source>
</evidence>
<dbReference type="InterPro" id="IPR045851">
    <property type="entry name" value="AMP-bd_C_sf"/>
</dbReference>
<evidence type="ECO:0000256" key="1">
    <source>
        <dbReference type="ARBA" id="ARBA00022450"/>
    </source>
</evidence>
<dbReference type="Gene3D" id="3.30.300.30">
    <property type="match status" value="1"/>
</dbReference>
<protein>
    <submittedName>
        <fullName evidence="5">Uncharacterized protein</fullName>
    </submittedName>
</protein>
<dbReference type="AlphaFoldDB" id="A0A9P6MDA6"/>
<dbReference type="PANTHER" id="PTHR45527:SF1">
    <property type="entry name" value="FATTY ACID SYNTHASE"/>
    <property type="match status" value="1"/>
</dbReference>
<keyword evidence="6" id="KW-1185">Reference proteome</keyword>
<evidence type="ECO:0000259" key="3">
    <source>
        <dbReference type="Pfam" id="PF00501"/>
    </source>
</evidence>
<accession>A0A9P6MDA6</accession>
<dbReference type="GO" id="GO:0044550">
    <property type="term" value="P:secondary metabolite biosynthetic process"/>
    <property type="evidence" value="ECO:0007669"/>
    <property type="project" value="TreeGrafter"/>
</dbReference>
<dbReference type="InterPro" id="IPR042099">
    <property type="entry name" value="ANL_N_sf"/>
</dbReference>
<keyword evidence="1" id="KW-0596">Phosphopantetheine</keyword>
<dbReference type="EMBL" id="JAAAID010004425">
    <property type="protein sequence ID" value="KAF9993136.1"/>
    <property type="molecule type" value="Genomic_DNA"/>
</dbReference>
<reference evidence="5" key="1">
    <citation type="journal article" date="2020" name="Fungal Divers.">
        <title>Resolving the Mortierellaceae phylogeny through synthesis of multi-gene phylogenetics and phylogenomics.</title>
        <authorList>
            <person name="Vandepol N."/>
            <person name="Liber J."/>
            <person name="Desiro A."/>
            <person name="Na H."/>
            <person name="Kennedy M."/>
            <person name="Barry K."/>
            <person name="Grigoriev I.V."/>
            <person name="Miller A.N."/>
            <person name="O'Donnell K."/>
            <person name="Stajich J.E."/>
            <person name="Bonito G."/>
        </authorList>
    </citation>
    <scope>NUCLEOTIDE SEQUENCE</scope>
    <source>
        <strain evidence="5">NRRL 2769</strain>
    </source>
</reference>
<name>A0A9P6MDA6_9FUNG</name>
<dbReference type="GO" id="GO:0005737">
    <property type="term" value="C:cytoplasm"/>
    <property type="evidence" value="ECO:0007669"/>
    <property type="project" value="TreeGrafter"/>
</dbReference>
<feature type="non-terminal residue" evidence="5">
    <location>
        <position position="318"/>
    </location>
</feature>
<gene>
    <name evidence="5" type="ORF">BGZ80_008262</name>
</gene>
<feature type="domain" description="AMP-binding enzyme C-terminal" evidence="4">
    <location>
        <begin position="247"/>
        <end position="318"/>
    </location>
</feature>
<evidence type="ECO:0000313" key="6">
    <source>
        <dbReference type="Proteomes" id="UP000703661"/>
    </source>
</evidence>
<sequence>MIEHHSVVNAAIAHAETFNVDKNSRVLQFASLSFDTSVQEMFMPLCCGGSMYLASDNIRSEMNKLWKYLSANSITHAAFTPSLLQDGKGLPPTSIPLTVILGGEALTAKLLSQIAGQMTIYNDYGPTEITISAISWRGPKDFAGDIVPIGRPHKNQRVYLLDAQKQLVPLGALGEIHIGGVGVARGYLNRPDLTEEKFIADPFAGEDGARMYKTGDLARYLPDGNLAYLGRNDHQIKIRGFRIELGEIEARLTEHPVVSEAVVIALGEGTDRRLVAYVIAKPDEQLANLLRSHLVERLPEYMIPAAYVRLDMFPLTPS</sequence>
<dbReference type="CDD" id="cd05930">
    <property type="entry name" value="A_NRPS"/>
    <property type="match status" value="1"/>
</dbReference>
<dbReference type="Pfam" id="PF00501">
    <property type="entry name" value="AMP-binding"/>
    <property type="match status" value="1"/>
</dbReference>
<dbReference type="GO" id="GO:0031177">
    <property type="term" value="F:phosphopantetheine binding"/>
    <property type="evidence" value="ECO:0007669"/>
    <property type="project" value="TreeGrafter"/>
</dbReference>
<dbReference type="InterPro" id="IPR000873">
    <property type="entry name" value="AMP-dep_synth/lig_dom"/>
</dbReference>